<keyword evidence="5" id="KW-0597">Phosphoprotein</keyword>
<keyword evidence="2" id="KW-0902">Two-component regulatory system</keyword>
<dbReference type="PANTHER" id="PTHR37299">
    <property type="entry name" value="TRANSCRIPTIONAL REGULATOR-RELATED"/>
    <property type="match status" value="1"/>
</dbReference>
<dbReference type="Gene3D" id="2.40.50.1020">
    <property type="entry name" value="LytTr DNA-binding domain"/>
    <property type="match status" value="1"/>
</dbReference>
<evidence type="ECO:0000259" key="7">
    <source>
        <dbReference type="PROSITE" id="PS50930"/>
    </source>
</evidence>
<dbReference type="InterPro" id="IPR007492">
    <property type="entry name" value="LytTR_DNA-bd_dom"/>
</dbReference>
<gene>
    <name evidence="8" type="ORF">HCA69_08480</name>
</gene>
<keyword evidence="3" id="KW-0010">Activator</keyword>
<evidence type="ECO:0000313" key="8">
    <source>
        <dbReference type="EMBL" id="MBC1936398.1"/>
    </source>
</evidence>
<evidence type="ECO:0000259" key="6">
    <source>
        <dbReference type="PROSITE" id="PS50110"/>
    </source>
</evidence>
<evidence type="ECO:0000256" key="4">
    <source>
        <dbReference type="ARBA" id="ARBA00037164"/>
    </source>
</evidence>
<dbReference type="PROSITE" id="PS50110">
    <property type="entry name" value="RESPONSE_REGULATORY"/>
    <property type="match status" value="1"/>
</dbReference>
<dbReference type="GO" id="GO:0000156">
    <property type="term" value="F:phosphorelay response regulator activity"/>
    <property type="evidence" value="ECO:0007669"/>
    <property type="project" value="InterPro"/>
</dbReference>
<dbReference type="EMBL" id="JAARWN010000006">
    <property type="protein sequence ID" value="MBC1936398.1"/>
    <property type="molecule type" value="Genomic_DNA"/>
</dbReference>
<dbReference type="Proteomes" id="UP000535908">
    <property type="component" value="Unassembled WGS sequence"/>
</dbReference>
<dbReference type="PANTHER" id="PTHR37299:SF3">
    <property type="entry name" value="STAGE 0 SPORULATION PROTEIN A HOMOLOG"/>
    <property type="match status" value="1"/>
</dbReference>
<dbReference type="SUPFAM" id="SSF52172">
    <property type="entry name" value="CheY-like"/>
    <property type="match status" value="1"/>
</dbReference>
<name>A0A7X1CPV7_9LIST</name>
<comment type="function">
    <text evidence="4">Required for high-level post-exponential phase expression of a series of secreted proteins.</text>
</comment>
<keyword evidence="1" id="KW-0963">Cytoplasm</keyword>
<dbReference type="GO" id="GO:0003677">
    <property type="term" value="F:DNA binding"/>
    <property type="evidence" value="ECO:0007669"/>
    <property type="project" value="InterPro"/>
</dbReference>
<organism evidence="8 9">
    <name type="scientific">Listeria grandensis</name>
    <dbReference type="NCBI Taxonomy" id="1494963"/>
    <lineage>
        <taxon>Bacteria</taxon>
        <taxon>Bacillati</taxon>
        <taxon>Bacillota</taxon>
        <taxon>Bacilli</taxon>
        <taxon>Bacillales</taxon>
        <taxon>Listeriaceae</taxon>
        <taxon>Listeria</taxon>
    </lineage>
</organism>
<reference evidence="8 9" key="1">
    <citation type="submission" date="2020-03" db="EMBL/GenBank/DDBJ databases">
        <title>Soil Listeria distribution.</title>
        <authorList>
            <person name="Liao J."/>
            <person name="Wiedmann M."/>
        </authorList>
    </citation>
    <scope>NUCLEOTIDE SEQUENCE [LARGE SCALE GENOMIC DNA]</scope>
    <source>
        <strain evidence="8 9">FSL L7-0741</strain>
    </source>
</reference>
<evidence type="ECO:0000256" key="2">
    <source>
        <dbReference type="ARBA" id="ARBA00023012"/>
    </source>
</evidence>
<dbReference type="RefSeq" id="WP_185409445.1">
    <property type="nucleotide sequence ID" value="NZ_JAARRE010000003.1"/>
</dbReference>
<dbReference type="InterPro" id="IPR001789">
    <property type="entry name" value="Sig_transdc_resp-reg_receiver"/>
</dbReference>
<dbReference type="Gene3D" id="3.40.50.2300">
    <property type="match status" value="1"/>
</dbReference>
<dbReference type="InterPro" id="IPR011006">
    <property type="entry name" value="CheY-like_superfamily"/>
</dbReference>
<evidence type="ECO:0000256" key="1">
    <source>
        <dbReference type="ARBA" id="ARBA00022490"/>
    </source>
</evidence>
<dbReference type="SMART" id="SM00448">
    <property type="entry name" value="REC"/>
    <property type="match status" value="1"/>
</dbReference>
<feature type="domain" description="Response regulatory" evidence="6">
    <location>
        <begin position="3"/>
        <end position="128"/>
    </location>
</feature>
<dbReference type="InterPro" id="IPR046947">
    <property type="entry name" value="LytR-like"/>
</dbReference>
<sequence>MKRVYVIENEKIQRDSLLFLLNENKTVSSMKFCIADKIETPGALLEDIKKHRGSNHIYFLDINLGTGLDGIELALRVREIDPTGFIIFVTAVKSRFFETVNLVIEPLAYLIKSNFTLAELQAKVDGIMELIRNRYEKVEALVLEIGRSIHKIKHENIYFIETLPQSKKTIIHLENEVMVVSIPIKGLKERLLYTEFLLDLQAYIINPKKVENLDFRKGMVLFKNKDMIHAGKRTMTKIKRELIAQGNLTV</sequence>
<proteinExistence type="predicted"/>
<comment type="caution">
    <text evidence="8">The sequence shown here is derived from an EMBL/GenBank/DDBJ whole genome shotgun (WGS) entry which is preliminary data.</text>
</comment>
<evidence type="ECO:0000256" key="5">
    <source>
        <dbReference type="PROSITE-ProRule" id="PRU00169"/>
    </source>
</evidence>
<dbReference type="AlphaFoldDB" id="A0A7X1CPV7"/>
<evidence type="ECO:0000256" key="3">
    <source>
        <dbReference type="ARBA" id="ARBA00023159"/>
    </source>
</evidence>
<protein>
    <submittedName>
        <fullName evidence="8">Response regulator transcription factor</fullName>
    </submittedName>
</protein>
<feature type="modified residue" description="4-aspartylphosphate" evidence="5">
    <location>
        <position position="61"/>
    </location>
</feature>
<dbReference type="PROSITE" id="PS50930">
    <property type="entry name" value="HTH_LYTTR"/>
    <property type="match status" value="1"/>
</dbReference>
<evidence type="ECO:0000313" key="9">
    <source>
        <dbReference type="Proteomes" id="UP000535908"/>
    </source>
</evidence>
<feature type="domain" description="HTH LytTR-type" evidence="7">
    <location>
        <begin position="141"/>
        <end position="244"/>
    </location>
</feature>
<dbReference type="Pfam" id="PF04397">
    <property type="entry name" value="LytTR"/>
    <property type="match status" value="1"/>
</dbReference>
<dbReference type="SMART" id="SM00850">
    <property type="entry name" value="LytTR"/>
    <property type="match status" value="1"/>
</dbReference>
<accession>A0A7X1CPV7</accession>